<evidence type="ECO:0000313" key="3">
    <source>
        <dbReference type="Proteomes" id="UP000295756"/>
    </source>
</evidence>
<keyword evidence="3" id="KW-1185">Reference proteome</keyword>
<keyword evidence="1" id="KW-0472">Membrane</keyword>
<dbReference type="Proteomes" id="UP000295756">
    <property type="component" value="Chromosome"/>
</dbReference>
<proteinExistence type="predicted"/>
<keyword evidence="1" id="KW-0812">Transmembrane</keyword>
<dbReference type="Pfam" id="PF16069">
    <property type="entry name" value="DUF4811"/>
    <property type="match status" value="1"/>
</dbReference>
<accession>A0ABX5SMJ9</accession>
<feature type="transmembrane region" description="Helical" evidence="1">
    <location>
        <begin position="26"/>
        <end position="46"/>
    </location>
</feature>
<protein>
    <submittedName>
        <fullName evidence="2">DUF4811 domain-containing protein</fullName>
    </submittedName>
</protein>
<organism evidence="2 3">
    <name type="scientific">Leuconostoc kimchii</name>
    <dbReference type="NCBI Taxonomy" id="136609"/>
    <lineage>
        <taxon>Bacteria</taxon>
        <taxon>Bacillati</taxon>
        <taxon>Bacillota</taxon>
        <taxon>Bacilli</taxon>
        <taxon>Lactobacillales</taxon>
        <taxon>Lactobacillaceae</taxon>
        <taxon>Leuconostoc</taxon>
    </lineage>
</organism>
<name>A0ABX5SMJ9_9LACO</name>
<dbReference type="EMBL" id="CP037939">
    <property type="protein sequence ID" value="QBR48288.1"/>
    <property type="molecule type" value="Genomic_DNA"/>
</dbReference>
<dbReference type="RefSeq" id="WP_013103418.1">
    <property type="nucleotide sequence ID" value="NZ_CP037939.1"/>
</dbReference>
<reference evidence="2 3" key="1">
    <citation type="submission" date="2019-03" db="EMBL/GenBank/DDBJ databases">
        <title>Complete Genome Sequence of Leuconostoc kimchii strain NKJ218 Isolated from Homemade Kimchi.</title>
        <authorList>
            <person name="Jung J.Y."/>
            <person name="Jin H.M."/>
            <person name="Jung J.-W."/>
            <person name="Lee S.-Y."/>
            <person name="Ryu B.-G."/>
            <person name="Han S.-S."/>
            <person name="Kang H.K."/>
            <person name="Choi H.W."/>
            <person name="Chung E.J."/>
            <person name="Choi K.-M."/>
        </authorList>
    </citation>
    <scope>NUCLEOTIDE SEQUENCE [LARGE SCALE GENOMIC DNA]</scope>
    <source>
        <strain evidence="2 3">NKJ218</strain>
    </source>
</reference>
<sequence>MIILIMAAFALLAFFANMTIKSSGVRYIVTLLMFAGLILSVTALVGNMHDHYGMKQVTTTSKKVIHSAGAGDQGFGVLLYQNVGTDGKENVYIYRESATDKKTTVSKPDLKTSSSRTNISGNTAYQVTKTTRFVYKSNGFKFLFGIAGNNHELKHRQVTYQVPATWIAMTTAQAEALPGKLAPKSDADKAAAEQQKKQLAALAQINPDKAATLQVEQIKKVLQGN</sequence>
<dbReference type="InterPro" id="IPR032083">
    <property type="entry name" value="DUF4811"/>
</dbReference>
<gene>
    <name evidence="2" type="ORF">EW139_09255</name>
</gene>
<evidence type="ECO:0000313" key="2">
    <source>
        <dbReference type="EMBL" id="QBR48288.1"/>
    </source>
</evidence>
<keyword evidence="1" id="KW-1133">Transmembrane helix</keyword>
<evidence type="ECO:0000256" key="1">
    <source>
        <dbReference type="SAM" id="Phobius"/>
    </source>
</evidence>